<gene>
    <name evidence="2" type="ORF">MELLADRAFT_87225</name>
</gene>
<feature type="compositionally biased region" description="Polar residues" evidence="1">
    <location>
        <begin position="158"/>
        <end position="172"/>
    </location>
</feature>
<feature type="compositionally biased region" description="Low complexity" evidence="1">
    <location>
        <begin position="138"/>
        <end position="157"/>
    </location>
</feature>
<organism evidence="3">
    <name type="scientific">Melampsora larici-populina (strain 98AG31 / pathotype 3-4-7)</name>
    <name type="common">Poplar leaf rust fungus</name>
    <dbReference type="NCBI Taxonomy" id="747676"/>
    <lineage>
        <taxon>Eukaryota</taxon>
        <taxon>Fungi</taxon>
        <taxon>Dikarya</taxon>
        <taxon>Basidiomycota</taxon>
        <taxon>Pucciniomycotina</taxon>
        <taxon>Pucciniomycetes</taxon>
        <taxon>Pucciniales</taxon>
        <taxon>Melampsoraceae</taxon>
        <taxon>Melampsora</taxon>
    </lineage>
</organism>
<feature type="region of interest" description="Disordered" evidence="1">
    <location>
        <begin position="91"/>
        <end position="110"/>
    </location>
</feature>
<dbReference type="InParanoid" id="F4R2X7"/>
<dbReference type="AlphaFoldDB" id="F4R2X7"/>
<dbReference type="GeneID" id="18934436"/>
<evidence type="ECO:0000313" key="3">
    <source>
        <dbReference type="Proteomes" id="UP000001072"/>
    </source>
</evidence>
<dbReference type="InterPro" id="IPR018247">
    <property type="entry name" value="EF_Hand_1_Ca_BS"/>
</dbReference>
<evidence type="ECO:0000256" key="1">
    <source>
        <dbReference type="SAM" id="MobiDB-lite"/>
    </source>
</evidence>
<dbReference type="HOGENOM" id="CLU_885896_0_0_1"/>
<name>F4R2X7_MELLP</name>
<evidence type="ECO:0000313" key="2">
    <source>
        <dbReference type="EMBL" id="EGG12909.1"/>
    </source>
</evidence>
<sequence length="309" mass="34234">MMIENTEAEIVALRETKQWTPELEDEMRELTAKTTKDILLSKCAYYDVLLPIMSDCPCNEPMNAAEIGIIDSDSIANTSTQRSFPPVEETLSTQCTRGNQSQSIDLNTSKDISNEELHRVLEDNNLMINNEVVQPRPSNSSSVQCSSSSQSLGQSKSNPPGTFSPANNPSKNEFSRRNLGGSGILKSIQSSLPTQADFKEMNENNKVANKNQKLMLEQVAGATLEEDLTPEAIERRLAKKKKQEELEILKLDRELAQECRALEDHSQGAGLSKLELACEKISMIAKLLASTIPYNEAERMAQAALEDLK</sequence>
<dbReference type="RefSeq" id="XP_007403847.1">
    <property type="nucleotide sequence ID" value="XM_007403785.1"/>
</dbReference>
<proteinExistence type="predicted"/>
<dbReference type="PROSITE" id="PS00018">
    <property type="entry name" value="EF_HAND_1"/>
    <property type="match status" value="1"/>
</dbReference>
<protein>
    <submittedName>
        <fullName evidence="2">Uncharacterized protein</fullName>
    </submittedName>
</protein>
<dbReference type="KEGG" id="mlr:MELLADRAFT_87225"/>
<dbReference type="EMBL" id="GL883090">
    <property type="protein sequence ID" value="EGG12909.1"/>
    <property type="molecule type" value="Genomic_DNA"/>
</dbReference>
<feature type="region of interest" description="Disordered" evidence="1">
    <location>
        <begin position="133"/>
        <end position="180"/>
    </location>
</feature>
<dbReference type="Proteomes" id="UP000001072">
    <property type="component" value="Unassembled WGS sequence"/>
</dbReference>
<accession>F4R2X7</accession>
<reference evidence="3" key="1">
    <citation type="journal article" date="2011" name="Proc. Natl. Acad. Sci. U.S.A.">
        <title>Obligate biotrophy features unraveled by the genomic analysis of rust fungi.</title>
        <authorList>
            <person name="Duplessis S."/>
            <person name="Cuomo C.A."/>
            <person name="Lin Y.-C."/>
            <person name="Aerts A."/>
            <person name="Tisserant E."/>
            <person name="Veneault-Fourrey C."/>
            <person name="Joly D.L."/>
            <person name="Hacquard S."/>
            <person name="Amselem J."/>
            <person name="Cantarel B.L."/>
            <person name="Chiu R."/>
            <person name="Coutinho P.M."/>
            <person name="Feau N."/>
            <person name="Field M."/>
            <person name="Frey P."/>
            <person name="Gelhaye E."/>
            <person name="Goldberg J."/>
            <person name="Grabherr M.G."/>
            <person name="Kodira C.D."/>
            <person name="Kohler A."/>
            <person name="Kuees U."/>
            <person name="Lindquist E.A."/>
            <person name="Lucas S.M."/>
            <person name="Mago R."/>
            <person name="Mauceli E."/>
            <person name="Morin E."/>
            <person name="Murat C."/>
            <person name="Pangilinan J.L."/>
            <person name="Park R."/>
            <person name="Pearson M."/>
            <person name="Quesneville H."/>
            <person name="Rouhier N."/>
            <person name="Sakthikumar S."/>
            <person name="Salamov A.A."/>
            <person name="Schmutz J."/>
            <person name="Selles B."/>
            <person name="Shapiro H."/>
            <person name="Tanguay P."/>
            <person name="Tuskan G.A."/>
            <person name="Henrissat B."/>
            <person name="Van de Peer Y."/>
            <person name="Rouze P."/>
            <person name="Ellis J.G."/>
            <person name="Dodds P.N."/>
            <person name="Schein J.E."/>
            <person name="Zhong S."/>
            <person name="Hamelin R.C."/>
            <person name="Grigoriev I.V."/>
            <person name="Szabo L.J."/>
            <person name="Martin F."/>
        </authorList>
    </citation>
    <scope>NUCLEOTIDE SEQUENCE [LARGE SCALE GENOMIC DNA]</scope>
    <source>
        <strain evidence="3">98AG31 / pathotype 3-4-7</strain>
    </source>
</reference>
<dbReference type="VEuPathDB" id="FungiDB:MELLADRAFT_87225"/>
<keyword evidence="3" id="KW-1185">Reference proteome</keyword>